<dbReference type="FunCoup" id="T1G2R1">
    <property type="interactions" value="401"/>
</dbReference>
<dbReference type="HOGENOM" id="CLU_057212_2_0_1"/>
<dbReference type="AlphaFoldDB" id="T1G2R1"/>
<keyword evidence="2 6" id="KW-0378">Hydrolase</keyword>
<dbReference type="GeneID" id="20215359"/>
<dbReference type="Proteomes" id="UP000015101">
    <property type="component" value="Unassembled WGS sequence"/>
</dbReference>
<comment type="subcellular location">
    <subcellularLocation>
        <location evidence="6">Nucleus</location>
    </subcellularLocation>
</comment>
<keyword evidence="9" id="KW-1185">Reference proteome</keyword>
<dbReference type="GO" id="GO:1990838">
    <property type="term" value="F:poly(U)-specific exoribonuclease activity, producing 3' uridine cyclic phosphate ends"/>
    <property type="evidence" value="ECO:0007669"/>
    <property type="project" value="UniProtKB-UniRule"/>
</dbReference>
<dbReference type="EMBL" id="KB096275">
    <property type="protein sequence ID" value="ESO06828.1"/>
    <property type="molecule type" value="Genomic_DNA"/>
</dbReference>
<dbReference type="EMBL" id="AMQM01003695">
    <property type="status" value="NOT_ANNOTATED_CDS"/>
    <property type="molecule type" value="Genomic_DNA"/>
</dbReference>
<dbReference type="CTD" id="20215359"/>
<dbReference type="GO" id="GO:0016829">
    <property type="term" value="F:lyase activity"/>
    <property type="evidence" value="ECO:0007669"/>
    <property type="project" value="UniProtKB-KW"/>
</dbReference>
<gene>
    <name evidence="8" type="primary">20215359</name>
    <name evidence="7" type="ORF">HELRODRAFT_76915</name>
</gene>
<dbReference type="EC" id="3.1.4.-" evidence="6"/>
<reference evidence="9" key="1">
    <citation type="submission" date="2012-12" db="EMBL/GenBank/DDBJ databases">
        <authorList>
            <person name="Hellsten U."/>
            <person name="Grimwood J."/>
            <person name="Chapman J.A."/>
            <person name="Shapiro H."/>
            <person name="Aerts A."/>
            <person name="Otillar R.P."/>
            <person name="Terry A.Y."/>
            <person name="Boore J.L."/>
            <person name="Simakov O."/>
            <person name="Marletaz F."/>
            <person name="Cho S.-J."/>
            <person name="Edsinger-Gonzales E."/>
            <person name="Havlak P."/>
            <person name="Kuo D.-H."/>
            <person name="Larsson T."/>
            <person name="Lv J."/>
            <person name="Arendt D."/>
            <person name="Savage R."/>
            <person name="Osoegawa K."/>
            <person name="de Jong P."/>
            <person name="Lindberg D.R."/>
            <person name="Seaver E.C."/>
            <person name="Weisblat D.A."/>
            <person name="Putnam N.H."/>
            <person name="Grigoriev I.V."/>
            <person name="Rokhsar D.S."/>
        </authorList>
    </citation>
    <scope>NUCLEOTIDE SEQUENCE</scope>
</reference>
<dbReference type="Pfam" id="PF09749">
    <property type="entry name" value="HVSL"/>
    <property type="match status" value="1"/>
</dbReference>
<evidence type="ECO:0000256" key="1">
    <source>
        <dbReference type="ARBA" id="ARBA00022722"/>
    </source>
</evidence>
<protein>
    <recommendedName>
        <fullName evidence="6">U6 snRNA phosphodiesterase</fullName>
        <ecNumber evidence="6">3.1.4.-</ecNumber>
    </recommendedName>
</protein>
<dbReference type="FunFam" id="3.90.1140.10:FF:000002">
    <property type="entry name" value="U6 snRNA phosphodiesterase"/>
    <property type="match status" value="1"/>
</dbReference>
<accession>T1G2R1</accession>
<comment type="function">
    <text evidence="6">Phosphodiesterase responsible for the U6 snRNA 3' end processing. Acts as an exoribonuclease (RNase) responsible for trimming the poly(U) tract of the last nucleotides in the pre-U6 snRNA molecule, leading to the formation of mature U6 snRNA.</text>
</comment>
<comment type="similarity">
    <text evidence="6">Belongs to the 2H phosphoesterase superfamily. USB1 family.</text>
</comment>
<feature type="active site" description="Proton donor/acceptor" evidence="6">
    <location>
        <position position="77"/>
    </location>
</feature>
<proteinExistence type="inferred from homology"/>
<dbReference type="RefSeq" id="XP_009014924.1">
    <property type="nucleotide sequence ID" value="XM_009016676.1"/>
</dbReference>
<evidence type="ECO:0000256" key="6">
    <source>
        <dbReference type="HAMAP-Rule" id="MF_03040"/>
    </source>
</evidence>
<dbReference type="InParanoid" id="T1G2R1"/>
<evidence type="ECO:0000313" key="8">
    <source>
        <dbReference type="EnsemblMetazoa" id="HelroP76915"/>
    </source>
</evidence>
<evidence type="ECO:0000256" key="4">
    <source>
        <dbReference type="ARBA" id="ARBA00023242"/>
    </source>
</evidence>
<dbReference type="eggNOG" id="KOG3102">
    <property type="taxonomic scope" value="Eukaryota"/>
</dbReference>
<dbReference type="HAMAP" id="MF_03040">
    <property type="entry name" value="USB1"/>
    <property type="match status" value="1"/>
</dbReference>
<evidence type="ECO:0000256" key="3">
    <source>
        <dbReference type="ARBA" id="ARBA00023239"/>
    </source>
</evidence>
<evidence type="ECO:0000256" key="2">
    <source>
        <dbReference type="ARBA" id="ARBA00022801"/>
    </source>
</evidence>
<reference evidence="7 9" key="2">
    <citation type="journal article" date="2013" name="Nature">
        <title>Insights into bilaterian evolution from three spiralian genomes.</title>
        <authorList>
            <person name="Simakov O."/>
            <person name="Marletaz F."/>
            <person name="Cho S.J."/>
            <person name="Edsinger-Gonzales E."/>
            <person name="Havlak P."/>
            <person name="Hellsten U."/>
            <person name="Kuo D.H."/>
            <person name="Larsson T."/>
            <person name="Lv J."/>
            <person name="Arendt D."/>
            <person name="Savage R."/>
            <person name="Osoegawa K."/>
            <person name="de Jong P."/>
            <person name="Grimwood J."/>
            <person name="Chapman J.A."/>
            <person name="Shapiro H."/>
            <person name="Aerts A."/>
            <person name="Otillar R.P."/>
            <person name="Terry A.Y."/>
            <person name="Boore J.L."/>
            <person name="Grigoriev I.V."/>
            <person name="Lindberg D.R."/>
            <person name="Seaver E.C."/>
            <person name="Weisblat D.A."/>
            <person name="Putnam N.H."/>
            <person name="Rokhsar D.S."/>
        </authorList>
    </citation>
    <scope>NUCLEOTIDE SEQUENCE</scope>
</reference>
<evidence type="ECO:0000313" key="7">
    <source>
        <dbReference type="EMBL" id="ESO06828.1"/>
    </source>
</evidence>
<dbReference type="GO" id="GO:0000175">
    <property type="term" value="F:3'-5'-RNA exonuclease activity"/>
    <property type="evidence" value="ECO:0000318"/>
    <property type="project" value="GO_Central"/>
</dbReference>
<dbReference type="PANTHER" id="PTHR13522:SF3">
    <property type="entry name" value="U6 SNRNA PHOSPHODIESTERASE 1"/>
    <property type="match status" value="1"/>
</dbReference>
<dbReference type="InterPro" id="IPR027521">
    <property type="entry name" value="Usb1"/>
</dbReference>
<dbReference type="KEGG" id="hro:HELRODRAFT_76915"/>
<keyword evidence="1 6" id="KW-0540">Nuclease</keyword>
<dbReference type="STRING" id="6412.T1G2R1"/>
<dbReference type="InterPro" id="IPR009097">
    <property type="entry name" value="Cyclic_Pdiesterase"/>
</dbReference>
<keyword evidence="4 6" id="KW-0539">Nucleus</keyword>
<dbReference type="OMA" id="KTVVLQY"/>
<dbReference type="GO" id="GO:0005634">
    <property type="term" value="C:nucleus"/>
    <property type="evidence" value="ECO:0000318"/>
    <property type="project" value="GO_Central"/>
</dbReference>
<evidence type="ECO:0000256" key="5">
    <source>
        <dbReference type="ARBA" id="ARBA00029300"/>
    </source>
</evidence>
<dbReference type="GO" id="GO:0034477">
    <property type="term" value="P:U6 snRNA 3'-end processing"/>
    <property type="evidence" value="ECO:0000318"/>
    <property type="project" value="GO_Central"/>
</dbReference>
<reference evidence="8" key="3">
    <citation type="submission" date="2015-06" db="UniProtKB">
        <authorList>
            <consortium name="EnsemblMetazoa"/>
        </authorList>
    </citation>
    <scope>IDENTIFICATION</scope>
</reference>
<dbReference type="EnsemblMetazoa" id="HelroT76915">
    <property type="protein sequence ID" value="HelroP76915"/>
    <property type="gene ID" value="HelroG76915"/>
</dbReference>
<dbReference type="SUPFAM" id="SSF55144">
    <property type="entry name" value="LigT-like"/>
    <property type="match status" value="1"/>
</dbReference>
<evidence type="ECO:0000313" key="9">
    <source>
        <dbReference type="Proteomes" id="UP000015101"/>
    </source>
</evidence>
<name>T1G2R1_HELRO</name>
<keyword evidence="3" id="KW-0456">Lyase</keyword>
<dbReference type="OrthoDB" id="49151at2759"/>
<organism evidence="8 9">
    <name type="scientific">Helobdella robusta</name>
    <name type="common">Californian leech</name>
    <dbReference type="NCBI Taxonomy" id="6412"/>
    <lineage>
        <taxon>Eukaryota</taxon>
        <taxon>Metazoa</taxon>
        <taxon>Spiralia</taxon>
        <taxon>Lophotrochozoa</taxon>
        <taxon>Annelida</taxon>
        <taxon>Clitellata</taxon>
        <taxon>Hirudinea</taxon>
        <taxon>Rhynchobdellida</taxon>
        <taxon>Glossiphoniidae</taxon>
        <taxon>Helobdella</taxon>
    </lineage>
</organism>
<comment type="catalytic activity">
    <reaction evidence="5">
        <text>a 3'-end uridylyl-uridine-RNA = a 3'-end 2',3'-cyclophospho-uridine-RNA + uridine</text>
        <dbReference type="Rhea" id="RHEA:46052"/>
        <dbReference type="Rhea" id="RHEA-COMP:17384"/>
        <dbReference type="Rhea" id="RHEA-COMP:17385"/>
        <dbReference type="ChEBI" id="CHEBI:16704"/>
        <dbReference type="ChEBI" id="CHEBI:85643"/>
        <dbReference type="ChEBI" id="CHEBI:85644"/>
    </reaction>
    <physiologicalReaction direction="left-to-right" evidence="5">
        <dbReference type="Rhea" id="RHEA:46053"/>
    </physiologicalReaction>
</comment>
<feature type="active site" description="Proton donor/acceptor" evidence="6">
    <location>
        <position position="164"/>
    </location>
</feature>
<dbReference type="Gene3D" id="3.90.1140.10">
    <property type="entry name" value="Cyclic phosphodiesterase"/>
    <property type="match status" value="1"/>
</dbReference>
<dbReference type="PANTHER" id="PTHR13522">
    <property type="entry name" value="U6 SNRNA PHOSPHODIESTERASE 1"/>
    <property type="match status" value="1"/>
</dbReference>
<sequence length="222" mass="26105">PLPESFLSKFKTKSESESHHVDNPDEHQGRLRSFKHERGNWASFVSIQYPHDLTDVCNDVIRALEPVGQFHVVEDMHISLSRTVVLLHHWIDALVQDLKSRIYNTFKRFELNLGTLEVYTNDEKSRTFLGIKVDSTEMMNYVHSIDESLKQFELPSFYKNPDFHISVLWCVGDVRKQISANVLNKIQKILADYLKMFEYLRQFEVNELRLKTGNKMFVFPVK</sequence>